<dbReference type="Pfam" id="PF20147">
    <property type="entry name" value="Crinkler"/>
    <property type="match status" value="1"/>
</dbReference>
<sequence length="134" mass="15218">MPTLQCIHVGRANRVFSVDIDAAASLVELKTRTCPCIARHFQVEAHQIDVHLARQEDKQWLKQDDTIVQELVQGKSDDWVVRDMTRARPLEATTTLSEWMSGMPEATSDQLHVLVTIVGFVPCTHLCMDRSRHV</sequence>
<organism evidence="5 6">
    <name type="scientific">Pythium oligandrum</name>
    <name type="common">Mycoparasitic fungus</name>
    <dbReference type="NCBI Taxonomy" id="41045"/>
    <lineage>
        <taxon>Eukaryota</taxon>
        <taxon>Sar</taxon>
        <taxon>Stramenopiles</taxon>
        <taxon>Oomycota</taxon>
        <taxon>Peronosporomycetes</taxon>
        <taxon>Pythiales</taxon>
        <taxon>Pythiaceae</taxon>
        <taxon>Pythium</taxon>
    </lineage>
</organism>
<keyword evidence="6" id="KW-1185">Reference proteome</keyword>
<keyword evidence="3" id="KW-0964">Secreted</keyword>
<dbReference type="GO" id="GO:0043657">
    <property type="term" value="C:host cell"/>
    <property type="evidence" value="ECO:0007669"/>
    <property type="project" value="UniProtKB-SubCell"/>
</dbReference>
<evidence type="ECO:0000256" key="1">
    <source>
        <dbReference type="ARBA" id="ARBA00004340"/>
    </source>
</evidence>
<evidence type="ECO:0000256" key="3">
    <source>
        <dbReference type="ARBA" id="ARBA00022525"/>
    </source>
</evidence>
<evidence type="ECO:0000256" key="2">
    <source>
        <dbReference type="ARBA" id="ARBA00004613"/>
    </source>
</evidence>
<evidence type="ECO:0000313" key="6">
    <source>
        <dbReference type="Proteomes" id="UP000794436"/>
    </source>
</evidence>
<accession>A0A8K1C8Y9</accession>
<feature type="domain" description="Crinkler effector protein N-terminal" evidence="4">
    <location>
        <begin position="3"/>
        <end position="115"/>
    </location>
</feature>
<dbReference type="AlphaFoldDB" id="A0A8K1C8Y9"/>
<comment type="caution">
    <text evidence="5">The sequence shown here is derived from an EMBL/GenBank/DDBJ whole genome shotgun (WGS) entry which is preliminary data.</text>
</comment>
<reference evidence="5" key="1">
    <citation type="submission" date="2019-03" db="EMBL/GenBank/DDBJ databases">
        <title>Long read genome sequence of the mycoparasitic Pythium oligandrum ATCC 38472 isolated from sugarbeet rhizosphere.</title>
        <authorList>
            <person name="Gaulin E."/>
        </authorList>
    </citation>
    <scope>NUCLEOTIDE SEQUENCE</scope>
    <source>
        <strain evidence="5">ATCC 38472_TT</strain>
    </source>
</reference>
<gene>
    <name evidence="5" type="ORF">Poli38472_007026</name>
</gene>
<dbReference type="EMBL" id="SPLM01000110">
    <property type="protein sequence ID" value="TMW58881.1"/>
    <property type="molecule type" value="Genomic_DNA"/>
</dbReference>
<protein>
    <recommendedName>
        <fullName evidence="4">Crinkler effector protein N-terminal domain-containing protein</fullName>
    </recommendedName>
</protein>
<proteinExistence type="predicted"/>
<name>A0A8K1C8Y9_PYTOL</name>
<comment type="subcellular location">
    <subcellularLocation>
        <location evidence="1">Host cell</location>
    </subcellularLocation>
    <subcellularLocation>
        <location evidence="2">Secreted</location>
    </subcellularLocation>
</comment>
<dbReference type="Proteomes" id="UP000794436">
    <property type="component" value="Unassembled WGS sequence"/>
</dbReference>
<evidence type="ECO:0000259" key="4">
    <source>
        <dbReference type="Pfam" id="PF20147"/>
    </source>
</evidence>
<dbReference type="InterPro" id="IPR045379">
    <property type="entry name" value="Crinkler_N"/>
</dbReference>
<evidence type="ECO:0000313" key="5">
    <source>
        <dbReference type="EMBL" id="TMW58881.1"/>
    </source>
</evidence>
<dbReference type="GO" id="GO:0005576">
    <property type="term" value="C:extracellular region"/>
    <property type="evidence" value="ECO:0007669"/>
    <property type="project" value="UniProtKB-SubCell"/>
</dbReference>